<sequence length="429" mass="47034">MEDPRETGRVKNWSEKGFGFIKRDQGGSVFCHARETPGRIGLIAGSIVSFLYESDDKGGKATQVQVEEAAEEDISVRETGTIKRWNGEKGFGFIGRDQGGDDTFVHKKDCGKKDLVVGQPVSFVFEEGPKGASAKNVKEEGDLVVPVEEDKSDRELGKVKSYNEKKGFAFIGRCAGGDDLFAHKKEFRDVHPYPGQGVSFAVKTSEKGDAAKKVLEEQNVPDLPTSDEGREFGTIKDFNIEKGWGFIIRKAGGDNARFFDKACTAGLIPEKGLCVSFVLRETDKGPSAKDLREEDPERVRRVTAQVYYGRVDEFYDSTVKKPTNGYGFIVPFNPPSYGAPKRYFFHMSEIETPDEHGGIEPGSNVSFIVLPAKKGVQAAAVTIADPPSNDNNKENVPTLEASFADMGVKDDGNAATEDDTNDGWGNWEV</sequence>
<dbReference type="PANTHER" id="PTHR12962:SF1">
    <property type="entry name" value="COLD SHOCK DOMAIN-CONTAINING PROTEIN CG9705"/>
    <property type="match status" value="1"/>
</dbReference>
<dbReference type="PANTHER" id="PTHR12962">
    <property type="entry name" value="CALCIUM-REGULATED HEAT STABLE PROTEIN CRHSP-24-RELATED"/>
    <property type="match status" value="1"/>
</dbReference>
<dbReference type="Proteomes" id="UP001590951">
    <property type="component" value="Unassembled WGS sequence"/>
</dbReference>
<dbReference type="InterPro" id="IPR052069">
    <property type="entry name" value="Ca-reg_mRNA-binding_domain"/>
</dbReference>
<dbReference type="SUPFAM" id="SSF50249">
    <property type="entry name" value="Nucleic acid-binding proteins"/>
    <property type="match status" value="5"/>
</dbReference>
<dbReference type="EMBL" id="JBHFEH010000038">
    <property type="protein sequence ID" value="KAL2051151.1"/>
    <property type="molecule type" value="Genomic_DNA"/>
</dbReference>
<gene>
    <name evidence="4" type="ORF">ABVK25_008580</name>
</gene>
<dbReference type="Pfam" id="PF00313">
    <property type="entry name" value="CSD"/>
    <property type="match status" value="3"/>
</dbReference>
<evidence type="ECO:0000259" key="3">
    <source>
        <dbReference type="PROSITE" id="PS51857"/>
    </source>
</evidence>
<dbReference type="InterPro" id="IPR002059">
    <property type="entry name" value="CSP_DNA-bd"/>
</dbReference>
<evidence type="ECO:0000313" key="5">
    <source>
        <dbReference type="Proteomes" id="UP001590951"/>
    </source>
</evidence>
<organism evidence="4 5">
    <name type="scientific">Lepraria finkii</name>
    <dbReference type="NCBI Taxonomy" id="1340010"/>
    <lineage>
        <taxon>Eukaryota</taxon>
        <taxon>Fungi</taxon>
        <taxon>Dikarya</taxon>
        <taxon>Ascomycota</taxon>
        <taxon>Pezizomycotina</taxon>
        <taxon>Lecanoromycetes</taxon>
        <taxon>OSLEUM clade</taxon>
        <taxon>Lecanoromycetidae</taxon>
        <taxon>Lecanorales</taxon>
        <taxon>Lecanorineae</taxon>
        <taxon>Stereocaulaceae</taxon>
        <taxon>Lepraria</taxon>
    </lineage>
</organism>
<keyword evidence="1" id="KW-0597">Phosphoprotein</keyword>
<name>A0ABR4B2P2_9LECA</name>
<keyword evidence="5" id="KW-1185">Reference proteome</keyword>
<evidence type="ECO:0000256" key="2">
    <source>
        <dbReference type="SAM" id="MobiDB-lite"/>
    </source>
</evidence>
<evidence type="ECO:0000256" key="1">
    <source>
        <dbReference type="ARBA" id="ARBA00022553"/>
    </source>
</evidence>
<accession>A0ABR4B2P2</accession>
<evidence type="ECO:0000313" key="4">
    <source>
        <dbReference type="EMBL" id="KAL2051151.1"/>
    </source>
</evidence>
<dbReference type="SMART" id="SM00357">
    <property type="entry name" value="CSP"/>
    <property type="match status" value="5"/>
</dbReference>
<dbReference type="CDD" id="cd04458">
    <property type="entry name" value="CSP_CDS"/>
    <property type="match status" value="2"/>
</dbReference>
<dbReference type="InterPro" id="IPR012340">
    <property type="entry name" value="NA-bd_OB-fold"/>
</dbReference>
<protein>
    <recommendedName>
        <fullName evidence="3">CSD domain-containing protein</fullName>
    </recommendedName>
</protein>
<comment type="caution">
    <text evidence="4">The sequence shown here is derived from an EMBL/GenBank/DDBJ whole genome shotgun (WGS) entry which is preliminary data.</text>
</comment>
<reference evidence="4 5" key="1">
    <citation type="submission" date="2024-09" db="EMBL/GenBank/DDBJ databases">
        <title>Rethinking Asexuality: The Enigmatic Case of Functional Sexual Genes in Lepraria (Stereocaulaceae).</title>
        <authorList>
            <person name="Doellman M."/>
            <person name="Sun Y."/>
            <person name="Barcenas-Pena A."/>
            <person name="Lumbsch H.T."/>
            <person name="Grewe F."/>
        </authorList>
    </citation>
    <scope>NUCLEOTIDE SEQUENCE [LARGE SCALE GENOMIC DNA]</scope>
    <source>
        <strain evidence="4 5">Grewe 0041</strain>
    </source>
</reference>
<feature type="region of interest" description="Disordered" evidence="2">
    <location>
        <begin position="406"/>
        <end position="429"/>
    </location>
</feature>
<dbReference type="Gene3D" id="2.40.50.140">
    <property type="entry name" value="Nucleic acid-binding proteins"/>
    <property type="match status" value="5"/>
</dbReference>
<proteinExistence type="predicted"/>
<feature type="domain" description="CSD" evidence="3">
    <location>
        <begin position="77"/>
        <end position="139"/>
    </location>
</feature>
<feature type="domain" description="CSD" evidence="3">
    <location>
        <begin position="230"/>
        <end position="293"/>
    </location>
</feature>
<dbReference type="InterPro" id="IPR011129">
    <property type="entry name" value="CSD"/>
</dbReference>
<feature type="domain" description="CSD" evidence="3">
    <location>
        <begin position="5"/>
        <end position="66"/>
    </location>
</feature>
<dbReference type="PROSITE" id="PS51857">
    <property type="entry name" value="CSD_2"/>
    <property type="match status" value="4"/>
</dbReference>
<dbReference type="PRINTS" id="PR00050">
    <property type="entry name" value="COLDSHOCK"/>
</dbReference>
<feature type="domain" description="CSD" evidence="3">
    <location>
        <begin position="154"/>
        <end position="216"/>
    </location>
</feature>